<protein>
    <submittedName>
        <fullName evidence="2">Uncharacterized protein</fullName>
    </submittedName>
</protein>
<name>A0AAV2NSR1_9HYME</name>
<proteinExistence type="predicted"/>
<dbReference type="Proteomes" id="UP001497644">
    <property type="component" value="Chromosome 3"/>
</dbReference>
<accession>A0AAV2NSR1</accession>
<evidence type="ECO:0000256" key="1">
    <source>
        <dbReference type="SAM" id="MobiDB-lite"/>
    </source>
</evidence>
<dbReference type="EMBL" id="OZ034826">
    <property type="protein sequence ID" value="CAL1682420.1"/>
    <property type="molecule type" value="Genomic_DNA"/>
</dbReference>
<keyword evidence="3" id="KW-1185">Reference proteome</keyword>
<evidence type="ECO:0000313" key="2">
    <source>
        <dbReference type="EMBL" id="CAL1682420.1"/>
    </source>
</evidence>
<reference evidence="2" key="1">
    <citation type="submission" date="2024-04" db="EMBL/GenBank/DDBJ databases">
        <authorList>
            <consortium name="Molecular Ecology Group"/>
        </authorList>
    </citation>
    <scope>NUCLEOTIDE SEQUENCE</scope>
</reference>
<feature type="region of interest" description="Disordered" evidence="1">
    <location>
        <begin position="13"/>
        <end position="48"/>
    </location>
</feature>
<gene>
    <name evidence="2" type="ORF">LPLAT_LOCUS8233</name>
</gene>
<organism evidence="2 3">
    <name type="scientific">Lasius platythorax</name>
    <dbReference type="NCBI Taxonomy" id="488582"/>
    <lineage>
        <taxon>Eukaryota</taxon>
        <taxon>Metazoa</taxon>
        <taxon>Ecdysozoa</taxon>
        <taxon>Arthropoda</taxon>
        <taxon>Hexapoda</taxon>
        <taxon>Insecta</taxon>
        <taxon>Pterygota</taxon>
        <taxon>Neoptera</taxon>
        <taxon>Endopterygota</taxon>
        <taxon>Hymenoptera</taxon>
        <taxon>Apocrita</taxon>
        <taxon>Aculeata</taxon>
        <taxon>Formicoidea</taxon>
        <taxon>Formicidae</taxon>
        <taxon>Formicinae</taxon>
        <taxon>Lasius</taxon>
        <taxon>Lasius</taxon>
    </lineage>
</organism>
<evidence type="ECO:0000313" key="3">
    <source>
        <dbReference type="Proteomes" id="UP001497644"/>
    </source>
</evidence>
<dbReference type="AlphaFoldDB" id="A0AAV2NSR1"/>
<sequence length="87" mass="9459">MVVDVEVPEYPRLNSDSGVDVSRERGGGTWGVGVVAEPPPASQQPRSRQYYLPPREGDNLIDARATLGLVVGITPSSRKRRNVRCAV</sequence>